<evidence type="ECO:0000313" key="1">
    <source>
        <dbReference type="EMBL" id="KAJ6980348.1"/>
    </source>
</evidence>
<gene>
    <name evidence="1" type="ORF">NC653_028225</name>
</gene>
<sequence>MTGREEGLQWREISMRIENIEDVHVSVWSSVMILNKALYNQRSTNQFKAEEGFRKYEKQKREIIKRRESREALADRLYTFIEITVYHSLRILNDSVPHSTNMVMARVWAEVHLDTSFADEIARFESVMNYPFKLEFWDLKDNNNVQILASLLSLNETGQPGDLSNEEISG</sequence>
<dbReference type="InterPro" id="IPR045283">
    <property type="entry name" value="AT3G44326-like"/>
</dbReference>
<proteinExistence type="predicted"/>
<name>A0AAD6Q7W4_9ROSI</name>
<dbReference type="Proteomes" id="UP001164929">
    <property type="component" value="Chromosome 11"/>
</dbReference>
<accession>A0AAD6Q7W4</accession>
<dbReference type="EMBL" id="JAQIZT010000011">
    <property type="protein sequence ID" value="KAJ6980348.1"/>
    <property type="molecule type" value="Genomic_DNA"/>
</dbReference>
<dbReference type="PANTHER" id="PTHR33736:SF15">
    <property type="entry name" value="F-BOX DOMAIN-CONTAINING PROTEIN"/>
    <property type="match status" value="1"/>
</dbReference>
<comment type="caution">
    <text evidence="1">The sequence shown here is derived from an EMBL/GenBank/DDBJ whole genome shotgun (WGS) entry which is preliminary data.</text>
</comment>
<organism evidence="1 2">
    <name type="scientific">Populus alba x Populus x berolinensis</name>
    <dbReference type="NCBI Taxonomy" id="444605"/>
    <lineage>
        <taxon>Eukaryota</taxon>
        <taxon>Viridiplantae</taxon>
        <taxon>Streptophyta</taxon>
        <taxon>Embryophyta</taxon>
        <taxon>Tracheophyta</taxon>
        <taxon>Spermatophyta</taxon>
        <taxon>Magnoliopsida</taxon>
        <taxon>eudicotyledons</taxon>
        <taxon>Gunneridae</taxon>
        <taxon>Pentapetalae</taxon>
        <taxon>rosids</taxon>
        <taxon>fabids</taxon>
        <taxon>Malpighiales</taxon>
        <taxon>Salicaceae</taxon>
        <taxon>Saliceae</taxon>
        <taxon>Populus</taxon>
    </lineage>
</organism>
<dbReference type="AlphaFoldDB" id="A0AAD6Q7W4"/>
<keyword evidence="2" id="KW-1185">Reference proteome</keyword>
<reference evidence="1" key="1">
    <citation type="journal article" date="2023" name="Mol. Ecol. Resour.">
        <title>Chromosome-level genome assembly of a triploid poplar Populus alba 'Berolinensis'.</title>
        <authorList>
            <person name="Chen S."/>
            <person name="Yu Y."/>
            <person name="Wang X."/>
            <person name="Wang S."/>
            <person name="Zhang T."/>
            <person name="Zhou Y."/>
            <person name="He R."/>
            <person name="Meng N."/>
            <person name="Wang Y."/>
            <person name="Liu W."/>
            <person name="Liu Z."/>
            <person name="Liu J."/>
            <person name="Guo Q."/>
            <person name="Huang H."/>
            <person name="Sederoff R.R."/>
            <person name="Wang G."/>
            <person name="Qu G."/>
            <person name="Chen S."/>
        </authorList>
    </citation>
    <scope>NUCLEOTIDE SEQUENCE</scope>
    <source>
        <strain evidence="1">SC-2020</strain>
    </source>
</reference>
<evidence type="ECO:0000313" key="2">
    <source>
        <dbReference type="Proteomes" id="UP001164929"/>
    </source>
</evidence>
<protein>
    <submittedName>
        <fullName evidence="1">Uncharacterized protein</fullName>
    </submittedName>
</protein>
<dbReference type="PANTHER" id="PTHR33736">
    <property type="entry name" value="F-BOX PROTEIN-RELATED"/>
    <property type="match status" value="1"/>
</dbReference>